<dbReference type="PROSITE" id="PS00107">
    <property type="entry name" value="PROTEIN_KINASE_ATP"/>
    <property type="match status" value="1"/>
</dbReference>
<feature type="compositionally biased region" description="Low complexity" evidence="6">
    <location>
        <begin position="320"/>
        <end position="329"/>
    </location>
</feature>
<keyword evidence="3 9" id="KW-0418">Kinase</keyword>
<keyword evidence="10" id="KW-1185">Reference proteome</keyword>
<feature type="compositionally biased region" description="Basic and acidic residues" evidence="6">
    <location>
        <begin position="284"/>
        <end position="308"/>
    </location>
</feature>
<dbReference type="SMART" id="SM00220">
    <property type="entry name" value="S_TKc"/>
    <property type="match status" value="1"/>
</dbReference>
<dbReference type="Gene3D" id="3.30.200.20">
    <property type="entry name" value="Phosphorylase Kinase, domain 1"/>
    <property type="match status" value="1"/>
</dbReference>
<evidence type="ECO:0000313" key="10">
    <source>
        <dbReference type="Proteomes" id="UP000671836"/>
    </source>
</evidence>
<dbReference type="CDD" id="cd14014">
    <property type="entry name" value="STKc_PknB_like"/>
    <property type="match status" value="1"/>
</dbReference>
<keyword evidence="1" id="KW-0808">Transferase</keyword>
<dbReference type="GO" id="GO:0016301">
    <property type="term" value="F:kinase activity"/>
    <property type="evidence" value="ECO:0007669"/>
    <property type="project" value="UniProtKB-KW"/>
</dbReference>
<dbReference type="Pfam" id="PF00069">
    <property type="entry name" value="Pkinase"/>
    <property type="match status" value="1"/>
</dbReference>
<dbReference type="InterPro" id="IPR000719">
    <property type="entry name" value="Prot_kinase_dom"/>
</dbReference>
<keyword evidence="7" id="KW-1133">Transmembrane helix</keyword>
<keyword evidence="7" id="KW-0472">Membrane</keyword>
<proteinExistence type="predicted"/>
<feature type="compositionally biased region" description="Gly residues" evidence="6">
    <location>
        <begin position="431"/>
        <end position="449"/>
    </location>
</feature>
<evidence type="ECO:0000259" key="8">
    <source>
        <dbReference type="PROSITE" id="PS50011"/>
    </source>
</evidence>
<feature type="compositionally biased region" description="Low complexity" evidence="6">
    <location>
        <begin position="354"/>
        <end position="366"/>
    </location>
</feature>
<evidence type="ECO:0000313" key="9">
    <source>
        <dbReference type="EMBL" id="QSY48317.1"/>
    </source>
</evidence>
<evidence type="ECO:0000256" key="2">
    <source>
        <dbReference type="ARBA" id="ARBA00022741"/>
    </source>
</evidence>
<organism evidence="9 10">
    <name type="scientific">Streptomyces griseocarneus</name>
    <dbReference type="NCBI Taxonomy" id="51201"/>
    <lineage>
        <taxon>Bacteria</taxon>
        <taxon>Bacillati</taxon>
        <taxon>Actinomycetota</taxon>
        <taxon>Actinomycetes</taxon>
        <taxon>Kitasatosporales</taxon>
        <taxon>Streptomycetaceae</taxon>
        <taxon>Streptomyces</taxon>
    </lineage>
</organism>
<dbReference type="EMBL" id="CP071595">
    <property type="protein sequence ID" value="QSY48317.1"/>
    <property type="molecule type" value="Genomic_DNA"/>
</dbReference>
<gene>
    <name evidence="9" type="ORF">J3S04_24625</name>
</gene>
<keyword evidence="7" id="KW-0812">Transmembrane</keyword>
<feature type="transmembrane region" description="Helical" evidence="7">
    <location>
        <begin position="384"/>
        <end position="401"/>
    </location>
</feature>
<protein>
    <submittedName>
        <fullName evidence="9">Protein kinase</fullName>
    </submittedName>
</protein>
<keyword evidence="2 5" id="KW-0547">Nucleotide-binding</keyword>
<evidence type="ECO:0000256" key="7">
    <source>
        <dbReference type="SAM" id="Phobius"/>
    </source>
</evidence>
<evidence type="ECO:0000256" key="5">
    <source>
        <dbReference type="PROSITE-ProRule" id="PRU10141"/>
    </source>
</evidence>
<feature type="region of interest" description="Disordered" evidence="6">
    <location>
        <begin position="273"/>
        <end position="376"/>
    </location>
</feature>
<reference evidence="9 10" key="1">
    <citation type="submission" date="2021-03" db="EMBL/GenBank/DDBJ databases">
        <title>Streptomyces strains.</title>
        <authorList>
            <person name="Lund M.B."/>
            <person name="Toerring T."/>
        </authorList>
    </citation>
    <scope>NUCLEOTIDE SEQUENCE [LARGE SCALE GENOMIC DNA]</scope>
    <source>
        <strain evidence="9 10">KCC S-1010</strain>
    </source>
</reference>
<feature type="binding site" evidence="5">
    <location>
        <position position="45"/>
    </location>
    <ligand>
        <name>ATP</name>
        <dbReference type="ChEBI" id="CHEBI:30616"/>
    </ligand>
</feature>
<dbReference type="PROSITE" id="PS50011">
    <property type="entry name" value="PROTEIN_KINASE_DOM"/>
    <property type="match status" value="1"/>
</dbReference>
<dbReference type="InterPro" id="IPR011009">
    <property type="entry name" value="Kinase-like_dom_sf"/>
</dbReference>
<feature type="region of interest" description="Disordered" evidence="6">
    <location>
        <begin position="403"/>
        <end position="449"/>
    </location>
</feature>
<dbReference type="Proteomes" id="UP000671836">
    <property type="component" value="Chromosome"/>
</dbReference>
<accession>A0ABX7RJI8</accession>
<name>A0ABX7RJI8_9ACTN</name>
<feature type="domain" description="Protein kinase" evidence="8">
    <location>
        <begin position="17"/>
        <end position="277"/>
    </location>
</feature>
<dbReference type="RefSeq" id="WP_207555186.1">
    <property type="nucleotide sequence ID" value="NZ_CP071595.1"/>
</dbReference>
<dbReference type="PANTHER" id="PTHR43289:SF34">
    <property type="entry name" value="SERINE_THREONINE-PROTEIN KINASE YBDM-RELATED"/>
    <property type="match status" value="1"/>
</dbReference>
<dbReference type="PANTHER" id="PTHR43289">
    <property type="entry name" value="MITOGEN-ACTIVATED PROTEIN KINASE KINASE KINASE 20-RELATED"/>
    <property type="match status" value="1"/>
</dbReference>
<sequence length="449" mass="47147">MTMMRLRREDPRVVGSFRLHRRLGAGGMGVVYLGSDRRGQRVALKVIRPDLAEDQEFRSRFAREVSAARRIRGGCTARLVAADLEADRPWFATQYVPGPSLHDKVTEEGPLSAAQTASIGAALAEGLLAVHDAGVVHRDLKPSNILLSPKGPRIIDFGIAWATGASTLTHVGTAVGSPGFLAPEQVRGAAVTPATDVFALGATLAYASTADSPFGQGSSEVMLYRVVHEEPQLMGVPDALAPLIHACLAKDPEERPSTLQLSLRLKEIAAREAHGLAEGRPPSPRREPDRPSARRAAEYERQRTERRPGSAPTPRPHAPHAPQVPQGAPAPGPTAIDRRGPVAAQRGVRDRNASRTGARTGARTRPGSGGRRPGPDRKLLRQRLIVFVVVTLLVALGIAAAQGCQGPARSMGRSRGAGGAARAGDTALAGGASGGFRSGGRPGAGAVGR</sequence>
<dbReference type="Gene3D" id="1.10.510.10">
    <property type="entry name" value="Transferase(Phosphotransferase) domain 1"/>
    <property type="match status" value="1"/>
</dbReference>
<dbReference type="PROSITE" id="PS00108">
    <property type="entry name" value="PROTEIN_KINASE_ST"/>
    <property type="match status" value="1"/>
</dbReference>
<evidence type="ECO:0000256" key="3">
    <source>
        <dbReference type="ARBA" id="ARBA00022777"/>
    </source>
</evidence>
<evidence type="ECO:0000256" key="1">
    <source>
        <dbReference type="ARBA" id="ARBA00022679"/>
    </source>
</evidence>
<evidence type="ECO:0000256" key="6">
    <source>
        <dbReference type="SAM" id="MobiDB-lite"/>
    </source>
</evidence>
<keyword evidence="4 5" id="KW-0067">ATP-binding</keyword>
<evidence type="ECO:0000256" key="4">
    <source>
        <dbReference type="ARBA" id="ARBA00022840"/>
    </source>
</evidence>
<dbReference type="InterPro" id="IPR008271">
    <property type="entry name" value="Ser/Thr_kinase_AS"/>
</dbReference>
<dbReference type="SUPFAM" id="SSF56112">
    <property type="entry name" value="Protein kinase-like (PK-like)"/>
    <property type="match status" value="1"/>
</dbReference>
<dbReference type="InterPro" id="IPR017441">
    <property type="entry name" value="Protein_kinase_ATP_BS"/>
</dbReference>